<proteinExistence type="predicted"/>
<dbReference type="Gene3D" id="3.60.110.10">
    <property type="entry name" value="Carbon-nitrogen hydrolase"/>
    <property type="match status" value="1"/>
</dbReference>
<comment type="caution">
    <text evidence="1">The sequence shown here is derived from an EMBL/GenBank/DDBJ whole genome shotgun (WGS) entry which is preliminary data.</text>
</comment>
<sequence length="187" mass="20726">MAVDMAGGEKQLMALSEESPALTKIFSSRSRVHDQQIKMFQWTVCKLTILVSYLIINTSQESRPLIGSVVNYTPIWDQNKSNTDNILKNAENYCKLISDASKLSADIVVFPAEGLTGSTNSKISPIILPNIFDNPSDKNDSNQVLSLLSSCTKSRNIYSVFTINEQLNNHNCLTQIALNRNGTIIAR</sequence>
<gene>
    <name evidence="1" type="ORF">O3M35_010917</name>
</gene>
<protein>
    <recommendedName>
        <fullName evidence="3">CN hydrolase domain-containing protein</fullName>
    </recommendedName>
</protein>
<evidence type="ECO:0000313" key="1">
    <source>
        <dbReference type="EMBL" id="KAK9504626.1"/>
    </source>
</evidence>
<dbReference type="PANTHER" id="PTHR10609:SF14">
    <property type="entry name" value="BIOTINIDASE"/>
    <property type="match status" value="1"/>
</dbReference>
<reference evidence="1 2" key="1">
    <citation type="submission" date="2022-12" db="EMBL/GenBank/DDBJ databases">
        <title>Chromosome-level genome assembly of true bugs.</title>
        <authorList>
            <person name="Ma L."/>
            <person name="Li H."/>
        </authorList>
    </citation>
    <scope>NUCLEOTIDE SEQUENCE [LARGE SCALE GENOMIC DNA]</scope>
    <source>
        <strain evidence="1">Lab_2022b</strain>
    </source>
</reference>
<organism evidence="1 2">
    <name type="scientific">Rhynocoris fuscipes</name>
    <dbReference type="NCBI Taxonomy" id="488301"/>
    <lineage>
        <taxon>Eukaryota</taxon>
        <taxon>Metazoa</taxon>
        <taxon>Ecdysozoa</taxon>
        <taxon>Arthropoda</taxon>
        <taxon>Hexapoda</taxon>
        <taxon>Insecta</taxon>
        <taxon>Pterygota</taxon>
        <taxon>Neoptera</taxon>
        <taxon>Paraneoptera</taxon>
        <taxon>Hemiptera</taxon>
        <taxon>Heteroptera</taxon>
        <taxon>Panheteroptera</taxon>
        <taxon>Cimicomorpha</taxon>
        <taxon>Reduviidae</taxon>
        <taxon>Harpactorinae</taxon>
        <taxon>Harpactorini</taxon>
        <taxon>Rhynocoris</taxon>
    </lineage>
</organism>
<dbReference type="SUPFAM" id="SSF56317">
    <property type="entry name" value="Carbon-nitrogen hydrolase"/>
    <property type="match status" value="1"/>
</dbReference>
<keyword evidence="2" id="KW-1185">Reference proteome</keyword>
<evidence type="ECO:0008006" key="3">
    <source>
        <dbReference type="Google" id="ProtNLM"/>
    </source>
</evidence>
<dbReference type="InterPro" id="IPR036526">
    <property type="entry name" value="C-N_Hydrolase_sf"/>
</dbReference>
<evidence type="ECO:0000313" key="2">
    <source>
        <dbReference type="Proteomes" id="UP001461498"/>
    </source>
</evidence>
<dbReference type="Proteomes" id="UP001461498">
    <property type="component" value="Unassembled WGS sequence"/>
</dbReference>
<accession>A0AAW1D1R2</accession>
<name>A0AAW1D1R2_9HEMI</name>
<dbReference type="EMBL" id="JAPXFL010000007">
    <property type="protein sequence ID" value="KAK9504626.1"/>
    <property type="molecule type" value="Genomic_DNA"/>
</dbReference>
<dbReference type="InterPro" id="IPR040154">
    <property type="entry name" value="Biotinidase/VNN"/>
</dbReference>
<dbReference type="PANTHER" id="PTHR10609">
    <property type="entry name" value="BIOTINIDASE-RELATED"/>
    <property type="match status" value="1"/>
</dbReference>
<dbReference type="AlphaFoldDB" id="A0AAW1D1R2"/>